<dbReference type="GO" id="GO:0030506">
    <property type="term" value="F:ankyrin binding"/>
    <property type="evidence" value="ECO:0007669"/>
    <property type="project" value="Ensembl"/>
</dbReference>
<dbReference type="FunFam" id="1.20.58.60:FF:000011">
    <property type="entry name" value="Spectrin beta chain"/>
    <property type="match status" value="1"/>
</dbReference>
<dbReference type="Pfam" id="PF00435">
    <property type="entry name" value="Spectrin"/>
    <property type="match status" value="17"/>
</dbReference>
<evidence type="ECO:0000256" key="7">
    <source>
        <dbReference type="ARBA" id="ARBA00022490"/>
    </source>
</evidence>
<dbReference type="InterPro" id="IPR001715">
    <property type="entry name" value="CH_dom"/>
</dbReference>
<evidence type="ECO:0000256" key="9">
    <source>
        <dbReference type="ARBA" id="ARBA00022737"/>
    </source>
</evidence>
<proteinExistence type="inferred from homology"/>
<keyword evidence="7 18" id="KW-0963">Cytoplasm</keyword>
<dbReference type="FunFam" id="1.20.58.60:FF:000158">
    <property type="entry name" value="Spectrin beta chain"/>
    <property type="match status" value="1"/>
</dbReference>
<feature type="domain" description="Calponin-homology (CH)" evidence="22">
    <location>
        <begin position="173"/>
        <end position="278"/>
    </location>
</feature>
<dbReference type="FunFam" id="1.20.58.60:FF:000019">
    <property type="entry name" value="Spectrin beta chain"/>
    <property type="match status" value="1"/>
</dbReference>
<evidence type="ECO:0000256" key="19">
    <source>
        <dbReference type="SAM" id="Coils"/>
    </source>
</evidence>
<dbReference type="GO" id="GO:0000281">
    <property type="term" value="P:mitotic cytokinesis"/>
    <property type="evidence" value="ECO:0007669"/>
    <property type="project" value="Ensembl"/>
</dbReference>
<dbReference type="GO" id="GO:0005730">
    <property type="term" value="C:nucleolus"/>
    <property type="evidence" value="ECO:0007669"/>
    <property type="project" value="Ensembl"/>
</dbReference>
<dbReference type="FunFam" id="1.10.418.10:FF:000004">
    <property type="entry name" value="Spectrin beta chain"/>
    <property type="match status" value="1"/>
</dbReference>
<dbReference type="FunFam" id="2.30.29.30:FF:000024">
    <property type="entry name" value="Spectrin beta chain"/>
    <property type="match status" value="1"/>
</dbReference>
<dbReference type="PROSITE" id="PS00019">
    <property type="entry name" value="ACTININ_1"/>
    <property type="match status" value="1"/>
</dbReference>
<keyword evidence="11" id="KW-0007">Acetylation</keyword>
<dbReference type="PROSITE" id="PS50003">
    <property type="entry name" value="PH_DOMAIN"/>
    <property type="match status" value="1"/>
</dbReference>
<keyword evidence="9" id="KW-0677">Repeat</keyword>
<evidence type="ECO:0000256" key="13">
    <source>
        <dbReference type="ARBA" id="ARBA00023180"/>
    </source>
</evidence>
<dbReference type="GO" id="GO:0043001">
    <property type="term" value="P:Golgi to plasma membrane protein transport"/>
    <property type="evidence" value="ECO:0007669"/>
    <property type="project" value="Ensembl"/>
</dbReference>
<dbReference type="FunFam" id="1.10.418.10:FF:000003">
    <property type="entry name" value="Spectrin beta chain"/>
    <property type="match status" value="1"/>
</dbReference>
<evidence type="ECO:0000256" key="5">
    <source>
        <dbReference type="ARBA" id="ARBA00022467"/>
    </source>
</evidence>
<feature type="domain" description="PH" evidence="21">
    <location>
        <begin position="2168"/>
        <end position="2278"/>
    </location>
</feature>
<gene>
    <name evidence="23" type="primary">SPTBN1</name>
</gene>
<dbReference type="FunFam" id="1.20.58.60:FF:000028">
    <property type="entry name" value="Spectrin beta chain"/>
    <property type="match status" value="1"/>
</dbReference>
<dbReference type="InterPro" id="IPR041681">
    <property type="entry name" value="PH_9"/>
</dbReference>
<keyword evidence="15 18" id="KW-0206">Cytoskeleton</keyword>
<dbReference type="PIRSF" id="PIRSF002297">
    <property type="entry name" value="Spectrin_beta_subunit"/>
    <property type="match status" value="1"/>
</dbReference>
<organism evidence="23 24">
    <name type="scientific">Naja naja</name>
    <name type="common">Indian cobra</name>
    <dbReference type="NCBI Taxonomy" id="35670"/>
    <lineage>
        <taxon>Eukaryota</taxon>
        <taxon>Metazoa</taxon>
        <taxon>Chordata</taxon>
        <taxon>Craniata</taxon>
        <taxon>Vertebrata</taxon>
        <taxon>Euteleostomi</taxon>
        <taxon>Lepidosauria</taxon>
        <taxon>Squamata</taxon>
        <taxon>Bifurcata</taxon>
        <taxon>Unidentata</taxon>
        <taxon>Episquamata</taxon>
        <taxon>Toxicofera</taxon>
        <taxon>Serpentes</taxon>
        <taxon>Colubroidea</taxon>
        <taxon>Elapidae</taxon>
        <taxon>Elapinae</taxon>
        <taxon>Naja</taxon>
    </lineage>
</organism>
<dbReference type="GO" id="GO:0030673">
    <property type="term" value="C:axolemma"/>
    <property type="evidence" value="ECO:0007669"/>
    <property type="project" value="Ensembl"/>
</dbReference>
<feature type="compositionally biased region" description="Basic and acidic residues" evidence="20">
    <location>
        <begin position="2107"/>
        <end position="2119"/>
    </location>
</feature>
<dbReference type="CDD" id="cd21248">
    <property type="entry name" value="CH_SPTB_like_rpt2"/>
    <property type="match status" value="1"/>
</dbReference>
<keyword evidence="19" id="KW-0175">Coiled coil</keyword>
<dbReference type="GO" id="GO:0032743">
    <property type="term" value="P:positive regulation of interleukin-2 production"/>
    <property type="evidence" value="ECO:0007669"/>
    <property type="project" value="Ensembl"/>
</dbReference>
<feature type="domain" description="Calponin-homology (CH)" evidence="22">
    <location>
        <begin position="54"/>
        <end position="158"/>
    </location>
</feature>
<dbReference type="SUPFAM" id="SSF47576">
    <property type="entry name" value="Calponin-homology domain, CH-domain"/>
    <property type="match status" value="1"/>
</dbReference>
<dbReference type="GO" id="GO:0005516">
    <property type="term" value="F:calmodulin binding"/>
    <property type="evidence" value="ECO:0007669"/>
    <property type="project" value="UniProtKB-KW"/>
</dbReference>
<feature type="compositionally biased region" description="Basic and acidic residues" evidence="20">
    <location>
        <begin position="2312"/>
        <end position="2323"/>
    </location>
</feature>
<feature type="coiled-coil region" evidence="19">
    <location>
        <begin position="457"/>
        <end position="491"/>
    </location>
</feature>
<dbReference type="InterPro" id="IPR036872">
    <property type="entry name" value="CH_dom_sf"/>
</dbReference>
<dbReference type="OrthoDB" id="5865767at2759"/>
<evidence type="ECO:0000313" key="24">
    <source>
        <dbReference type="Proteomes" id="UP000694559"/>
    </source>
</evidence>
<dbReference type="GO" id="GO:0005543">
    <property type="term" value="F:phospholipid binding"/>
    <property type="evidence" value="ECO:0007669"/>
    <property type="project" value="InterPro"/>
</dbReference>
<dbReference type="FunFam" id="1.20.58.60:FF:000083">
    <property type="entry name" value="Spectrin beta chain"/>
    <property type="match status" value="1"/>
</dbReference>
<evidence type="ECO:0000256" key="10">
    <source>
        <dbReference type="ARBA" id="ARBA00022860"/>
    </source>
</evidence>
<dbReference type="FunFam" id="1.20.58.60:FF:000018">
    <property type="entry name" value="Spectrin beta chain"/>
    <property type="match status" value="1"/>
</dbReference>
<dbReference type="PANTHER" id="PTHR11915">
    <property type="entry name" value="SPECTRIN/FILAMIN RELATED CYTOSKELETAL PROTEIN"/>
    <property type="match status" value="1"/>
</dbReference>
<feature type="compositionally biased region" description="Polar residues" evidence="20">
    <location>
        <begin position="2286"/>
        <end position="2311"/>
    </location>
</feature>
<feature type="coiled-coil region" evidence="19">
    <location>
        <begin position="1097"/>
        <end position="1124"/>
    </location>
</feature>
<reference evidence="23" key="1">
    <citation type="submission" date="2025-08" db="UniProtKB">
        <authorList>
            <consortium name="Ensembl"/>
        </authorList>
    </citation>
    <scope>IDENTIFICATION</scope>
</reference>
<feature type="region of interest" description="Disordered" evidence="20">
    <location>
        <begin position="2286"/>
        <end position="2330"/>
    </location>
</feature>
<dbReference type="InterPro" id="IPR001605">
    <property type="entry name" value="PH_dom-spectrin-type"/>
</dbReference>
<dbReference type="GO" id="GO:0008091">
    <property type="term" value="C:spectrin"/>
    <property type="evidence" value="ECO:0007669"/>
    <property type="project" value="InterPro"/>
</dbReference>
<keyword evidence="10" id="KW-0112">Calmodulin-binding</keyword>
<dbReference type="GO" id="GO:0032437">
    <property type="term" value="C:cuticular plate"/>
    <property type="evidence" value="ECO:0007669"/>
    <property type="project" value="Ensembl"/>
</dbReference>
<evidence type="ECO:0000256" key="14">
    <source>
        <dbReference type="ARBA" id="ARBA00023203"/>
    </source>
</evidence>
<reference evidence="23" key="2">
    <citation type="submission" date="2025-09" db="UniProtKB">
        <authorList>
            <consortium name="Ensembl"/>
        </authorList>
    </citation>
    <scope>IDENTIFICATION</scope>
</reference>
<dbReference type="InterPro" id="IPR011993">
    <property type="entry name" value="PH-like_dom_sf"/>
</dbReference>
<accession>A0A8C6XDD2</accession>
<comment type="similarity">
    <text evidence="4 18">Belongs to the spectrin family.</text>
</comment>
<keyword evidence="13" id="KW-0325">Glycoprotein</keyword>
<keyword evidence="12" id="KW-0472">Membrane</keyword>
<evidence type="ECO:0000256" key="2">
    <source>
        <dbReference type="ARBA" id="ARBA00004413"/>
    </source>
</evidence>
<dbReference type="Gene3D" id="1.20.58.60">
    <property type="match status" value="12"/>
</dbReference>
<dbReference type="GO" id="GO:0051693">
    <property type="term" value="P:actin filament capping"/>
    <property type="evidence" value="ECO:0007669"/>
    <property type="project" value="UniProtKB-UniRule"/>
</dbReference>
<dbReference type="GO" id="GO:0071709">
    <property type="term" value="P:membrane assembly"/>
    <property type="evidence" value="ECO:0007669"/>
    <property type="project" value="Ensembl"/>
</dbReference>
<dbReference type="PROSITE" id="PS50021">
    <property type="entry name" value="CH"/>
    <property type="match status" value="2"/>
</dbReference>
<evidence type="ECO:0000256" key="6">
    <source>
        <dbReference type="ARBA" id="ARBA00022475"/>
    </source>
</evidence>
<dbReference type="GeneTree" id="ENSGT00940000154864"/>
<dbReference type="Gene3D" id="1.10.418.10">
    <property type="entry name" value="Calponin-like domain"/>
    <property type="match status" value="2"/>
</dbReference>
<dbReference type="SMART" id="SM00033">
    <property type="entry name" value="CH"/>
    <property type="match status" value="2"/>
</dbReference>
<dbReference type="Proteomes" id="UP000694559">
    <property type="component" value="Unplaced"/>
</dbReference>
<feature type="coiled-coil region" evidence="19">
    <location>
        <begin position="1422"/>
        <end position="1449"/>
    </location>
</feature>
<dbReference type="SUPFAM" id="SSF46966">
    <property type="entry name" value="Spectrin repeat"/>
    <property type="match status" value="13"/>
</dbReference>
<dbReference type="InterPro" id="IPR018159">
    <property type="entry name" value="Spectrin/alpha-actinin"/>
</dbReference>
<keyword evidence="8" id="KW-0597">Phosphoprotein</keyword>
<dbReference type="InterPro" id="IPR002017">
    <property type="entry name" value="Spectrin_repeat"/>
</dbReference>
<dbReference type="SMART" id="SM00150">
    <property type="entry name" value="SPEC"/>
    <property type="match status" value="17"/>
</dbReference>
<keyword evidence="5 18" id="KW-0117">Actin capping</keyword>
<dbReference type="SMART" id="SM00233">
    <property type="entry name" value="PH"/>
    <property type="match status" value="1"/>
</dbReference>
<feature type="coiled-coil region" evidence="19">
    <location>
        <begin position="991"/>
        <end position="1032"/>
    </location>
</feature>
<dbReference type="InterPro" id="IPR001589">
    <property type="entry name" value="Actinin_actin-bd_CS"/>
</dbReference>
<dbReference type="CDD" id="cd21316">
    <property type="entry name" value="CH_SPTBN1_rpt1"/>
    <property type="match status" value="1"/>
</dbReference>
<name>A0A8C6XDD2_NAJNA</name>
<dbReference type="OMA" id="XMLENQM"/>
<comment type="function">
    <text evidence="17">Fodrin, which seems to be involved in secretion, interacts with calmodulin in a calcium-dependent manner and is thus candidate for the calcium-dependent movement of the cytoskeleton at the membrane. Plays a critical role in central nervous system development and function.</text>
</comment>
<dbReference type="GO" id="GO:0007009">
    <property type="term" value="P:plasma membrane organization"/>
    <property type="evidence" value="ECO:0007669"/>
    <property type="project" value="Ensembl"/>
</dbReference>
<dbReference type="GO" id="GO:0005829">
    <property type="term" value="C:cytosol"/>
    <property type="evidence" value="ECO:0007669"/>
    <property type="project" value="UniProtKB-SubCell"/>
</dbReference>
<comment type="subcellular location">
    <subcellularLocation>
        <location evidence="2">Cell membrane</location>
        <topology evidence="2">Peripheral membrane protein</topology>
        <orientation evidence="2">Cytoplasmic side</orientation>
    </subcellularLocation>
    <subcellularLocation>
        <location evidence="1">Cytoplasm</location>
        <location evidence="1">Cytoskeleton</location>
    </subcellularLocation>
    <subcellularLocation>
        <location evidence="3">Cytoplasm</location>
        <location evidence="3">Cytosol</location>
    </subcellularLocation>
    <subcellularLocation>
        <location evidence="16">Cytoplasm</location>
        <location evidence="16">Myofibril</location>
        <location evidence="16">Sarcomere</location>
        <location evidence="16">M line</location>
    </subcellularLocation>
</comment>
<evidence type="ECO:0000256" key="8">
    <source>
        <dbReference type="ARBA" id="ARBA00022553"/>
    </source>
</evidence>
<dbReference type="FunFam" id="1.20.58.60:FF:000105">
    <property type="entry name" value="Spectrin beta chain"/>
    <property type="match status" value="1"/>
</dbReference>
<evidence type="ECO:0000256" key="1">
    <source>
        <dbReference type="ARBA" id="ARBA00004245"/>
    </source>
</evidence>
<evidence type="ECO:0000256" key="20">
    <source>
        <dbReference type="SAM" id="MobiDB-lite"/>
    </source>
</evidence>
<evidence type="ECO:0000256" key="17">
    <source>
        <dbReference type="ARBA" id="ARBA00053223"/>
    </source>
</evidence>
<evidence type="ECO:0000256" key="12">
    <source>
        <dbReference type="ARBA" id="ARBA00023136"/>
    </source>
</evidence>
<dbReference type="FunFam" id="1.20.58.60:FF:000153">
    <property type="entry name" value="Spectrin beta chain"/>
    <property type="match status" value="1"/>
</dbReference>
<keyword evidence="14 18" id="KW-0009">Actin-binding</keyword>
<dbReference type="FunFam" id="1.20.58.60:FF:000033">
    <property type="entry name" value="Spectrin beta chain"/>
    <property type="match status" value="1"/>
</dbReference>
<dbReference type="GO" id="GO:1903078">
    <property type="term" value="P:positive regulation of protein localization to plasma membrane"/>
    <property type="evidence" value="ECO:0007669"/>
    <property type="project" value="Ensembl"/>
</dbReference>
<dbReference type="GO" id="GO:0060390">
    <property type="term" value="P:regulation of SMAD protein signal transduction"/>
    <property type="evidence" value="ECO:0007669"/>
    <property type="project" value="Ensembl"/>
</dbReference>
<evidence type="ECO:0000256" key="3">
    <source>
        <dbReference type="ARBA" id="ARBA00004514"/>
    </source>
</evidence>
<evidence type="ECO:0000256" key="16">
    <source>
        <dbReference type="ARBA" id="ARBA00037833"/>
    </source>
</evidence>
<sequence length="2330" mass="270976">MTTTVATDYDNIEIQQQYSDVNNRWDVDEWDNENSSARLFERSRIKALADEREAVQKKTFTKWVNSHLARVSCRITDLYTDLRDGRMLIKLLEVLSGERLPKPTKGRMRIHCLENVDKALQFLKEQRVHLENMGSHDIVDGNHRLTLGLIWTIILRFQIQDISVETEDNKEKKSAKDALLLWCQMKTAGYPNVNIHNFTTSWRDGMAFNALIHKHRPDLIDFDKLKKSNAHYNLQNAFNLAEQHLGLTKLLDPEDISVDHPDEKSIITYVVTYYHYFSKMKALAVEGKRIGKVLDNAIETEKMIEKYESLASDLLEWIEQTIIILNNRKFANSLIGVQQQLQAFNTYRTVEKPPKFTEKGNLEVLLFTIQSKMRANNQKVYMPREGKLISDINKAWERLEKAEHERELALRNELIRQEKLEQLARRFDRKAAMRETWLSENQRLVSQDNFGFDLPAVEAATKKHEAIETDIAAYEERVQAVVAVARELEAENYHDIKRITARKDNVIRLWEYLLELLRARRQRLEMNLGLQKIFQEMLYIMDWMDEMKVLLVSQDYGKHLLGVEDLLQKHALVEADIAIQAERVRGVNASAQKFATDGEGYKPCDPQVIRDRVAHMEFCYQELCQLSALRRARLEESRRLWKFFWEMAEEEGWIREKEQILSSDDYGKDLTSIVRLLSKHKAFEDEMSGRSGHFQQAVKEGEDMIAENHFGSEKIRERISDIQNQWANLEQLSSIRKKRLEEASLLHQFQADADDIDAWMLDILKIVSSNDVGHDEYSTQSLVKKHKDVAEEIASYRSIIDSLHEQAKALPQEYAESVDVQSRLSGIEERYKEVAELTRLRKQALQDTLALYKMFSEADACELWIDEKEQWLNNMEIPEKLEDLEVIQHRFESLEPEMNSQASRVAVVNQIARQLIHNGHPNEKEIKAQQDKLNTRWSQFRELVDIKKDALISALSIQNYHLECNETKSWIREKTKVIESTQELGNDLAGVIALQRKLTGMERDLVAIEAKLTDLQKEAEKLESEHPDQARAILSRLAEINDVWEEMKTTLKNREESLGEASKLQQFLRDLDDFQSWLSRTQTAIASEDMPNTLMEAEKLLTQHENIKNEINNYEEDYQKMRDIGEMVTQGQTDAQYMFLHQRLQALDTGWNELHKMWENRQNLLSQSHAYQLFLRDTKQAEAFLNNQEYVLAHTEMPTTLEGAEAAIKKQEDFMTTMDANEEKINAVVETGRRLVSDGNINSDKIQEKVDSIDDRHKKNREVASELLMRLKDNRDLQKFLQDCQELSLWINEKMLTAQDMSYDEARNLHSKWLKHQAFMAELGSNKEWLDKIQKEGMQLIAEKPETEAIVKEKLTSLHQMWQVLESTTQTKAQRLFDANKAELFTQSCADLDKWLNGLESQIQSDDYGKDLTSVNILLKKQQMLENQMDVRKKEVEELQSQAQALSQEGKSTDEVDGKRYTVEKKFTELLEPLNERKAHLLASKEIHQFNRDVEDEIVIVGWERMPIATSTDHGHNLQTVQLLIKKNQTLQKEIHGHQPRIDDIFERSQNILTDSSLNAEAIQQRLADLQQLWNLLIEETEKRHKRLEESHKAQQYYFDAAEAEAWMSEQELYMMSEEKAKDEQSAVSMLKKHQILEQAVEDYAETVHQLSKTSRTLVADNHPESERISMRQSKVDKLYAGLKDLAEERRGKLDERHRLFQLNREVDDLEQWIAEREVVAGSHELGQDYEHVTMLQERFREFARDTGNIGQERVDTVNRMADELINSGHSDAATIAEWKDGLNEAWADLLELIDTRTQILAASYELHKFYHDAKEIFGRIQDKHKKLPEELGRDQNTVETLQRMHTTFEHDIQALGTQVRQLQEDAARLQSAYAGDKADDIQKRENEVLEAWKALLDACEGRRVRLVDTGDKFRFFSMVRDLMLWMEDVIRQIEAQEKPRDVSSVELLMNNHQGIKAEIDARNDSFTTCIELGKSLLARKHYASEEIKEKLLQLTEKRKEMIDKWEDRWEWLRLILEVHQFSRDASVAEAWLLGQEPYLSSREIGQSVDEVEKLIKRHEAFEKSAATWDERFSALERLTTLELLEVRRQQEEEERKRQPPSPEPISGKEYDVTQRETNEMVNGAADQRTSSKETSPVPSPTGDRKAKTSLQAQTAATLPAKTQEIASAQMEGFLNRKHEWESHSKKASNRSWHNVYCVINNQEMGFYKDAKAASSGIPYHSEIPVSLKEAVCEVAVEYKKKKHVFKLRLTDGNEYLFQAKDEEEMNTWIQAITFAISSDKIELSTSTQSTPASNRAQTLPASVTVTSESSPGKREKDKEKRFSLFGKKK</sequence>
<keyword evidence="6" id="KW-1003">Cell membrane</keyword>
<dbReference type="SUPFAM" id="SSF50729">
    <property type="entry name" value="PH domain-like"/>
    <property type="match status" value="1"/>
</dbReference>
<dbReference type="PRINTS" id="PR00683">
    <property type="entry name" value="SPECTRINPH"/>
</dbReference>
<dbReference type="GO" id="GO:0051020">
    <property type="term" value="F:GTPase binding"/>
    <property type="evidence" value="ECO:0007669"/>
    <property type="project" value="Ensembl"/>
</dbReference>
<evidence type="ECO:0000256" key="4">
    <source>
        <dbReference type="ARBA" id="ARBA00006826"/>
    </source>
</evidence>
<dbReference type="GO" id="GO:0003779">
    <property type="term" value="F:actin binding"/>
    <property type="evidence" value="ECO:0007669"/>
    <property type="project" value="UniProtKB-KW"/>
</dbReference>
<dbReference type="GO" id="GO:0031430">
    <property type="term" value="C:M band"/>
    <property type="evidence" value="ECO:0007669"/>
    <property type="project" value="UniProtKB-SubCell"/>
</dbReference>
<dbReference type="InterPro" id="IPR001849">
    <property type="entry name" value="PH_domain"/>
</dbReference>
<evidence type="ECO:0000259" key="21">
    <source>
        <dbReference type="PROSITE" id="PS50003"/>
    </source>
</evidence>
<protein>
    <recommendedName>
        <fullName evidence="18">Spectrin beta chain</fullName>
    </recommendedName>
</protein>
<evidence type="ECO:0000256" key="11">
    <source>
        <dbReference type="ARBA" id="ARBA00022990"/>
    </source>
</evidence>
<dbReference type="FunFam" id="1.20.58.60:FF:000099">
    <property type="entry name" value="Spectrin beta chain"/>
    <property type="match status" value="1"/>
</dbReference>
<dbReference type="Pfam" id="PF00307">
    <property type="entry name" value="CH"/>
    <property type="match status" value="2"/>
</dbReference>
<dbReference type="GO" id="GO:0030036">
    <property type="term" value="P:actin cytoskeleton organization"/>
    <property type="evidence" value="ECO:0007669"/>
    <property type="project" value="Ensembl"/>
</dbReference>
<evidence type="ECO:0000256" key="18">
    <source>
        <dbReference type="PIRNR" id="PIRNR002297"/>
    </source>
</evidence>
<dbReference type="GO" id="GO:0005200">
    <property type="term" value="F:structural constituent of cytoskeleton"/>
    <property type="evidence" value="ECO:0007669"/>
    <property type="project" value="UniProtKB-UniRule"/>
</dbReference>
<keyword evidence="24" id="KW-1185">Reference proteome</keyword>
<dbReference type="FunFam" id="1.20.58.60:FF:000059">
    <property type="entry name" value="Spectrin beta chain"/>
    <property type="match status" value="1"/>
</dbReference>
<dbReference type="Gene3D" id="2.30.29.30">
    <property type="entry name" value="Pleckstrin-homology domain (PH domain)/Phosphotyrosine-binding domain (PTB)"/>
    <property type="match status" value="1"/>
</dbReference>
<dbReference type="PROSITE" id="PS00020">
    <property type="entry name" value="ACTININ_2"/>
    <property type="match status" value="1"/>
</dbReference>
<feature type="compositionally biased region" description="Basic and acidic residues" evidence="20">
    <location>
        <begin position="2089"/>
        <end position="2098"/>
    </location>
</feature>
<evidence type="ECO:0000256" key="15">
    <source>
        <dbReference type="ARBA" id="ARBA00023212"/>
    </source>
</evidence>
<dbReference type="InterPro" id="IPR016343">
    <property type="entry name" value="Spectrin_bsu"/>
</dbReference>
<feature type="region of interest" description="Disordered" evidence="20">
    <location>
        <begin position="2089"/>
        <end position="2161"/>
    </location>
</feature>
<dbReference type="Ensembl" id="ENSNNAT00000013333.1">
    <property type="protein sequence ID" value="ENSNNAP00000012742.1"/>
    <property type="gene ID" value="ENSNNAG00000003427.1"/>
</dbReference>
<dbReference type="GO" id="GO:0021556">
    <property type="term" value="P:central nervous system formation"/>
    <property type="evidence" value="ECO:0007669"/>
    <property type="project" value="Ensembl"/>
</dbReference>
<dbReference type="CDD" id="cd00176">
    <property type="entry name" value="SPEC"/>
    <property type="match status" value="8"/>
</dbReference>
<evidence type="ECO:0000259" key="22">
    <source>
        <dbReference type="PROSITE" id="PS50021"/>
    </source>
</evidence>
<dbReference type="GO" id="GO:0014069">
    <property type="term" value="C:postsynaptic density"/>
    <property type="evidence" value="ECO:0007669"/>
    <property type="project" value="Ensembl"/>
</dbReference>
<dbReference type="Pfam" id="PF15410">
    <property type="entry name" value="PH_9"/>
    <property type="match status" value="1"/>
</dbReference>
<evidence type="ECO:0000313" key="23">
    <source>
        <dbReference type="Ensembl" id="ENSNNAP00000012742.1"/>
    </source>
</evidence>
<dbReference type="CDD" id="cd10571">
    <property type="entry name" value="PH_beta_spectrin"/>
    <property type="match status" value="1"/>
</dbReference>